<reference evidence="2 3" key="1">
    <citation type="submission" date="2022-12" db="EMBL/GenBank/DDBJ databases">
        <title>Chromosome-level genome of Tegillarca granosa.</title>
        <authorList>
            <person name="Kim J."/>
        </authorList>
    </citation>
    <scope>NUCLEOTIDE SEQUENCE [LARGE SCALE GENOMIC DNA]</scope>
    <source>
        <strain evidence="2">Teg-2019</strain>
        <tissue evidence="2">Adductor muscle</tissue>
    </source>
</reference>
<comment type="caution">
    <text evidence="2">The sequence shown here is derived from an EMBL/GenBank/DDBJ whole genome shotgun (WGS) entry which is preliminary data.</text>
</comment>
<protein>
    <submittedName>
        <fullName evidence="2">Uncharacterized protein</fullName>
    </submittedName>
</protein>
<evidence type="ECO:0000313" key="2">
    <source>
        <dbReference type="EMBL" id="KAJ8317631.1"/>
    </source>
</evidence>
<organism evidence="2 3">
    <name type="scientific">Tegillarca granosa</name>
    <name type="common">Malaysian cockle</name>
    <name type="synonym">Anadara granosa</name>
    <dbReference type="NCBI Taxonomy" id="220873"/>
    <lineage>
        <taxon>Eukaryota</taxon>
        <taxon>Metazoa</taxon>
        <taxon>Spiralia</taxon>
        <taxon>Lophotrochozoa</taxon>
        <taxon>Mollusca</taxon>
        <taxon>Bivalvia</taxon>
        <taxon>Autobranchia</taxon>
        <taxon>Pteriomorphia</taxon>
        <taxon>Arcoida</taxon>
        <taxon>Arcoidea</taxon>
        <taxon>Arcidae</taxon>
        <taxon>Tegillarca</taxon>
    </lineage>
</organism>
<accession>A0ABQ9FK03</accession>
<name>A0ABQ9FK03_TEGGR</name>
<dbReference type="Gene3D" id="1.20.5.340">
    <property type="match status" value="1"/>
</dbReference>
<dbReference type="Proteomes" id="UP001217089">
    <property type="component" value="Unassembled WGS sequence"/>
</dbReference>
<dbReference type="EMBL" id="JARBDR010000246">
    <property type="protein sequence ID" value="KAJ8317631.1"/>
    <property type="molecule type" value="Genomic_DNA"/>
</dbReference>
<sequence>MCLERANKDGIEPSEERMLIAFQALEEIVPKLGVYSPIFTKLKDDFHSAIYSDELTTHTDGRILKIPYFTLIRRVYRERNDKVEVINEQLETVKKRLFEKHKQLEEHQQKIAELEETVETFNEKIYQLEETLVDKNAEIDKLEEELRDEREKAEQMQDRLEGDVDALKDSLDEANQEIDHLSKYKKGYDDLYYDTEADEPEKKKIKPVISTKRANLMNNIESAQKLEEQIMSVMNTAVEDSILSAGLEDDNDDEDIEQDPFIPQERVFSKYAAMVYTSNNQGKSFEETTICPHKLPGMEKVFEIPPNCTHLKISRPKVRVNKELIDEIMKPVSPELTLDMPSTAGTYTTHNAQNRTLSLMEQFWAFIMWKDDNSEEEEYSSSILDYVYLFMKERYMIEDIMYLGAHDFLSSVAEYSGHNKTIQVFGNILAGNLDGSCFRYAMLICDIISLVDWKEVRDFRAFASIVYPFLGEDDLETLQMSYTSFTENKISPQLVCNFIMNIILKYREPRFLDMEHRILPFQTQETGQPLLTEKEFKDAIDNILPLANEKFYMRLFYEAEKAVRVDGFQNVVPVMRLAQITGYLSLLQIASVVRETVAKRVQEWRERPSSSGSGTGEYIYDKQCNMMYDDNIVKVKVDIWSLNLYIQMRN</sequence>
<evidence type="ECO:0000313" key="3">
    <source>
        <dbReference type="Proteomes" id="UP001217089"/>
    </source>
</evidence>
<proteinExistence type="predicted"/>
<evidence type="ECO:0000256" key="1">
    <source>
        <dbReference type="SAM" id="Coils"/>
    </source>
</evidence>
<feature type="coiled-coil region" evidence="1">
    <location>
        <begin position="87"/>
        <end position="184"/>
    </location>
</feature>
<gene>
    <name evidence="2" type="ORF">KUTeg_005535</name>
</gene>
<keyword evidence="1" id="KW-0175">Coiled coil</keyword>
<keyword evidence="3" id="KW-1185">Reference proteome</keyword>